<reference evidence="1 2" key="1">
    <citation type="journal article" date="2021" name="Nat. Plants">
        <title>The Taxus genome provides insights into paclitaxel biosynthesis.</title>
        <authorList>
            <person name="Xiong X."/>
            <person name="Gou J."/>
            <person name="Liao Q."/>
            <person name="Li Y."/>
            <person name="Zhou Q."/>
            <person name="Bi G."/>
            <person name="Li C."/>
            <person name="Du R."/>
            <person name="Wang X."/>
            <person name="Sun T."/>
            <person name="Guo L."/>
            <person name="Liang H."/>
            <person name="Lu P."/>
            <person name="Wu Y."/>
            <person name="Zhang Z."/>
            <person name="Ro D.K."/>
            <person name="Shang Y."/>
            <person name="Huang S."/>
            <person name="Yan J."/>
        </authorList>
    </citation>
    <scope>NUCLEOTIDE SEQUENCE [LARGE SCALE GENOMIC DNA]</scope>
    <source>
        <strain evidence="1">Ta-2019</strain>
    </source>
</reference>
<evidence type="ECO:0000313" key="2">
    <source>
        <dbReference type="Proteomes" id="UP000824469"/>
    </source>
</evidence>
<protein>
    <submittedName>
        <fullName evidence="1">Uncharacterized protein</fullName>
    </submittedName>
</protein>
<dbReference type="AlphaFoldDB" id="A0AA38CC39"/>
<dbReference type="EMBL" id="JAHRHJ020000010">
    <property type="protein sequence ID" value="KAH9297185.1"/>
    <property type="molecule type" value="Genomic_DNA"/>
</dbReference>
<organism evidence="1 2">
    <name type="scientific">Taxus chinensis</name>
    <name type="common">Chinese yew</name>
    <name type="synonym">Taxus wallichiana var. chinensis</name>
    <dbReference type="NCBI Taxonomy" id="29808"/>
    <lineage>
        <taxon>Eukaryota</taxon>
        <taxon>Viridiplantae</taxon>
        <taxon>Streptophyta</taxon>
        <taxon>Embryophyta</taxon>
        <taxon>Tracheophyta</taxon>
        <taxon>Spermatophyta</taxon>
        <taxon>Pinopsida</taxon>
        <taxon>Pinidae</taxon>
        <taxon>Conifers II</taxon>
        <taxon>Cupressales</taxon>
        <taxon>Taxaceae</taxon>
        <taxon>Taxus</taxon>
    </lineage>
</organism>
<dbReference type="PANTHER" id="PTHR33168">
    <property type="entry name" value="STRESS INDUCED PROTEIN-RELATED"/>
    <property type="match status" value="1"/>
</dbReference>
<sequence length="220" mass="24801">MTHSCFSSHRQNKFTFTTNVPRLSYALKLDVNFRTIEVGICIYIALLISSAEFHFLHIHKMARNLGESPLIAMAAPEALGYASPFALRRFLGNLFCCRNAVDESPSWSEKLKESARWGGECSASLIANEIAASWGRKWRNFFRKLKRSNSMSTTALQLGVCNGYDGNEMSKSGRFQYDPLSYALNFDDGTVDEDEHSLRAFSARFACPIAKPRETECPFI</sequence>
<comment type="caution">
    <text evidence="1">The sequence shown here is derived from an EMBL/GenBank/DDBJ whole genome shotgun (WGS) entry which is preliminary data.</text>
</comment>
<accession>A0AA38CC39</accession>
<keyword evidence="2" id="KW-1185">Reference proteome</keyword>
<proteinExistence type="predicted"/>
<dbReference type="Proteomes" id="UP000824469">
    <property type="component" value="Unassembled WGS sequence"/>
</dbReference>
<name>A0AA38CC39_TAXCH</name>
<evidence type="ECO:0000313" key="1">
    <source>
        <dbReference type="EMBL" id="KAH9297185.1"/>
    </source>
</evidence>
<gene>
    <name evidence="1" type="ORF">KI387_028867</name>
</gene>